<organism evidence="1 2">
    <name type="scientific">Catharanthus roseus</name>
    <name type="common">Madagascar periwinkle</name>
    <name type="synonym">Vinca rosea</name>
    <dbReference type="NCBI Taxonomy" id="4058"/>
    <lineage>
        <taxon>Eukaryota</taxon>
        <taxon>Viridiplantae</taxon>
        <taxon>Streptophyta</taxon>
        <taxon>Embryophyta</taxon>
        <taxon>Tracheophyta</taxon>
        <taxon>Spermatophyta</taxon>
        <taxon>Magnoliopsida</taxon>
        <taxon>eudicotyledons</taxon>
        <taxon>Gunneridae</taxon>
        <taxon>Pentapetalae</taxon>
        <taxon>asterids</taxon>
        <taxon>lamiids</taxon>
        <taxon>Gentianales</taxon>
        <taxon>Apocynaceae</taxon>
        <taxon>Rauvolfioideae</taxon>
        <taxon>Vinceae</taxon>
        <taxon>Catharanthinae</taxon>
        <taxon>Catharanthus</taxon>
    </lineage>
</organism>
<evidence type="ECO:0000313" key="1">
    <source>
        <dbReference type="EMBL" id="KAI5666608.1"/>
    </source>
</evidence>
<accession>A0ACC0B266</accession>
<proteinExistence type="predicted"/>
<reference evidence="2" key="1">
    <citation type="journal article" date="2023" name="Nat. Plants">
        <title>Single-cell RNA sequencing provides a high-resolution roadmap for understanding the multicellular compartmentation of specialized metabolism.</title>
        <authorList>
            <person name="Sun S."/>
            <person name="Shen X."/>
            <person name="Li Y."/>
            <person name="Li Y."/>
            <person name="Wang S."/>
            <person name="Li R."/>
            <person name="Zhang H."/>
            <person name="Shen G."/>
            <person name="Guo B."/>
            <person name="Wei J."/>
            <person name="Xu J."/>
            <person name="St-Pierre B."/>
            <person name="Chen S."/>
            <person name="Sun C."/>
        </authorList>
    </citation>
    <scope>NUCLEOTIDE SEQUENCE [LARGE SCALE GENOMIC DNA]</scope>
</reference>
<evidence type="ECO:0000313" key="2">
    <source>
        <dbReference type="Proteomes" id="UP001060085"/>
    </source>
</evidence>
<gene>
    <name evidence="1" type="ORF">M9H77_16461</name>
</gene>
<sequence>MGPLVAQSETVGPVSCTHLSDWKGLENQSNQWSILGRAEIKLRLNQSLPSIVGPVPTVRDRLLEEKDLMANTLPRAVGYTLSSALLIKGELRVSVVEEDQVLLKAKIFEKFN</sequence>
<protein>
    <submittedName>
        <fullName evidence="1">Uncharacterized protein</fullName>
    </submittedName>
</protein>
<name>A0ACC0B266_CATRO</name>
<dbReference type="EMBL" id="CM044704">
    <property type="protein sequence ID" value="KAI5666608.1"/>
    <property type="molecule type" value="Genomic_DNA"/>
</dbReference>
<keyword evidence="2" id="KW-1185">Reference proteome</keyword>
<comment type="caution">
    <text evidence="1">The sequence shown here is derived from an EMBL/GenBank/DDBJ whole genome shotgun (WGS) entry which is preliminary data.</text>
</comment>
<dbReference type="Proteomes" id="UP001060085">
    <property type="component" value="Linkage Group LG04"/>
</dbReference>